<organism evidence="1 2">
    <name type="scientific">Ditylenchus destructor</name>
    <dbReference type="NCBI Taxonomy" id="166010"/>
    <lineage>
        <taxon>Eukaryota</taxon>
        <taxon>Metazoa</taxon>
        <taxon>Ecdysozoa</taxon>
        <taxon>Nematoda</taxon>
        <taxon>Chromadorea</taxon>
        <taxon>Rhabditida</taxon>
        <taxon>Tylenchina</taxon>
        <taxon>Tylenchomorpha</taxon>
        <taxon>Sphaerularioidea</taxon>
        <taxon>Anguinidae</taxon>
        <taxon>Anguininae</taxon>
        <taxon>Ditylenchus</taxon>
    </lineage>
</organism>
<dbReference type="Proteomes" id="UP001201812">
    <property type="component" value="Unassembled WGS sequence"/>
</dbReference>
<keyword evidence="2" id="KW-1185">Reference proteome</keyword>
<gene>
    <name evidence="1" type="ORF">DdX_08339</name>
</gene>
<name>A0AAD4R7D2_9BILA</name>
<sequence>MEEEAQLHQKSLALAEEYTVGLPITLVPISFKMNQNASDKLLHERNNLSEKQAKNNFGQNMEISDINSKVILRKSLLSLLLKEKSFLNF</sequence>
<comment type="caution">
    <text evidence="1">The sequence shown here is derived from an EMBL/GenBank/DDBJ whole genome shotgun (WGS) entry which is preliminary data.</text>
</comment>
<proteinExistence type="predicted"/>
<dbReference type="EMBL" id="JAKKPZ010000012">
    <property type="protein sequence ID" value="KAI1715060.1"/>
    <property type="molecule type" value="Genomic_DNA"/>
</dbReference>
<accession>A0AAD4R7D2</accession>
<evidence type="ECO:0000313" key="1">
    <source>
        <dbReference type="EMBL" id="KAI1715060.1"/>
    </source>
</evidence>
<reference evidence="1" key="1">
    <citation type="submission" date="2022-01" db="EMBL/GenBank/DDBJ databases">
        <title>Genome Sequence Resource for Two Populations of Ditylenchus destructor, the Migratory Endoparasitic Phytonematode.</title>
        <authorList>
            <person name="Zhang H."/>
            <person name="Lin R."/>
            <person name="Xie B."/>
        </authorList>
    </citation>
    <scope>NUCLEOTIDE SEQUENCE</scope>
    <source>
        <strain evidence="1">BazhouSP</strain>
    </source>
</reference>
<evidence type="ECO:0000313" key="2">
    <source>
        <dbReference type="Proteomes" id="UP001201812"/>
    </source>
</evidence>
<dbReference type="AlphaFoldDB" id="A0AAD4R7D2"/>
<protein>
    <submittedName>
        <fullName evidence="1">Uncharacterized protein</fullName>
    </submittedName>
</protein>